<accession>A0AA40KAE5</accession>
<name>A0AA40KAE5_9PEZI</name>
<organism evidence="1 2">
    <name type="scientific">Schizothecium vesticola</name>
    <dbReference type="NCBI Taxonomy" id="314040"/>
    <lineage>
        <taxon>Eukaryota</taxon>
        <taxon>Fungi</taxon>
        <taxon>Dikarya</taxon>
        <taxon>Ascomycota</taxon>
        <taxon>Pezizomycotina</taxon>
        <taxon>Sordariomycetes</taxon>
        <taxon>Sordariomycetidae</taxon>
        <taxon>Sordariales</taxon>
        <taxon>Schizotheciaceae</taxon>
        <taxon>Schizothecium</taxon>
    </lineage>
</organism>
<dbReference type="EMBL" id="JAUKUD010000002">
    <property type="protein sequence ID" value="KAK0751397.1"/>
    <property type="molecule type" value="Genomic_DNA"/>
</dbReference>
<gene>
    <name evidence="1" type="ORF">B0T18DRAFT_426041</name>
</gene>
<reference evidence="1" key="1">
    <citation type="submission" date="2023-06" db="EMBL/GenBank/DDBJ databases">
        <title>Genome-scale phylogeny and comparative genomics of the fungal order Sordariales.</title>
        <authorList>
            <consortium name="Lawrence Berkeley National Laboratory"/>
            <person name="Hensen N."/>
            <person name="Bonometti L."/>
            <person name="Westerberg I."/>
            <person name="Brannstrom I.O."/>
            <person name="Guillou S."/>
            <person name="Cros-Aarteil S."/>
            <person name="Calhoun S."/>
            <person name="Haridas S."/>
            <person name="Kuo A."/>
            <person name="Mondo S."/>
            <person name="Pangilinan J."/>
            <person name="Riley R."/>
            <person name="LaButti K."/>
            <person name="Andreopoulos B."/>
            <person name="Lipzen A."/>
            <person name="Chen C."/>
            <person name="Yanf M."/>
            <person name="Daum C."/>
            <person name="Ng V."/>
            <person name="Clum A."/>
            <person name="Steindorff A."/>
            <person name="Ohm R."/>
            <person name="Martin F."/>
            <person name="Silar P."/>
            <person name="Natvig D."/>
            <person name="Lalanne C."/>
            <person name="Gautier V."/>
            <person name="Ament-velasquez S.L."/>
            <person name="Kruys A."/>
            <person name="Hutchinson M.I."/>
            <person name="Powell A.J."/>
            <person name="Barry K."/>
            <person name="Miller A.N."/>
            <person name="Grigoriev I.V."/>
            <person name="Debuchy R."/>
            <person name="Gladieux P."/>
            <person name="Thoren M.H."/>
            <person name="Johannesson H."/>
        </authorList>
    </citation>
    <scope>NUCLEOTIDE SEQUENCE</scope>
    <source>
        <strain evidence="1">SMH3187-1</strain>
    </source>
</reference>
<evidence type="ECO:0000313" key="2">
    <source>
        <dbReference type="Proteomes" id="UP001172155"/>
    </source>
</evidence>
<protein>
    <submittedName>
        <fullName evidence="1">Uncharacterized protein</fullName>
    </submittedName>
</protein>
<dbReference type="AlphaFoldDB" id="A0AA40KAE5"/>
<keyword evidence="2" id="KW-1185">Reference proteome</keyword>
<dbReference type="Proteomes" id="UP001172155">
    <property type="component" value="Unassembled WGS sequence"/>
</dbReference>
<sequence>MPPHAVAPGLPFRLSDVRSGGETVTVVLPYAAFDLVAKNPLVDETTHYFPLKRANSSKQYTLGRVYLQEAYLSIDYERGGSNVPVML</sequence>
<evidence type="ECO:0000313" key="1">
    <source>
        <dbReference type="EMBL" id="KAK0751397.1"/>
    </source>
</evidence>
<proteinExistence type="predicted"/>
<comment type="caution">
    <text evidence="1">The sequence shown here is derived from an EMBL/GenBank/DDBJ whole genome shotgun (WGS) entry which is preliminary data.</text>
</comment>